<keyword evidence="2" id="KW-0812">Transmembrane</keyword>
<organism evidence="4 5">
    <name type="scientific">Streptococcus urinalis 2285-97</name>
    <dbReference type="NCBI Taxonomy" id="764291"/>
    <lineage>
        <taxon>Bacteria</taxon>
        <taxon>Bacillati</taxon>
        <taxon>Bacillota</taxon>
        <taxon>Bacilli</taxon>
        <taxon>Lactobacillales</taxon>
        <taxon>Streptococcaceae</taxon>
        <taxon>Streptococcus</taxon>
    </lineage>
</organism>
<name>G5KES7_9STRE</name>
<dbReference type="GO" id="GO:0004175">
    <property type="term" value="F:endopeptidase activity"/>
    <property type="evidence" value="ECO:0007669"/>
    <property type="project" value="UniProtKB-ARBA"/>
</dbReference>
<dbReference type="STRING" id="764291.STRUR_2136"/>
<dbReference type="Proteomes" id="UP000005388">
    <property type="component" value="Unassembled WGS sequence"/>
</dbReference>
<evidence type="ECO:0000256" key="2">
    <source>
        <dbReference type="SAM" id="Phobius"/>
    </source>
</evidence>
<feature type="transmembrane region" description="Helical" evidence="2">
    <location>
        <begin position="157"/>
        <end position="182"/>
    </location>
</feature>
<dbReference type="InterPro" id="IPR052710">
    <property type="entry name" value="CAAX_protease"/>
</dbReference>
<dbReference type="AlphaFoldDB" id="G5KES7"/>
<keyword evidence="4" id="KW-0645">Protease</keyword>
<keyword evidence="2" id="KW-1133">Transmembrane helix</keyword>
<dbReference type="EMBL" id="AEUZ02000001">
    <property type="protein sequence ID" value="EHJ56413.1"/>
    <property type="molecule type" value="Genomic_DNA"/>
</dbReference>
<dbReference type="PANTHER" id="PTHR36435:SF1">
    <property type="entry name" value="CAAX AMINO TERMINAL PROTEASE FAMILY PROTEIN"/>
    <property type="match status" value="1"/>
</dbReference>
<evidence type="ECO:0000259" key="3">
    <source>
        <dbReference type="Pfam" id="PF02517"/>
    </source>
</evidence>
<dbReference type="RefSeq" id="WP_006739173.1">
    <property type="nucleotide sequence ID" value="NZ_AEUZ02000001.1"/>
</dbReference>
<gene>
    <name evidence="4" type="ORF">STRUR_2136</name>
</gene>
<keyword evidence="2" id="KW-0472">Membrane</keyword>
<sequence>MTWKVIKEKSLIILLLIGLFVLNQGPIILAALLAKKGNVTPIESVAVDLLQLFCIALFIYIARRNKIAFTQKVPIGKMILIALVAFVVVRLINVLGLMVMSLEGNQQLNNQDTLMNLTQRIPLVNMILFAVFGAPIMEEIMFRGIIPKMLFKNHFKIGLVVGSILFGLAHGVTSLGAFIIYAGMGAVFALIYYKTDHLENAMAAHFLNNLVAFAALVLLM</sequence>
<protein>
    <submittedName>
        <fullName evidence="4">CAAX amino terminal protease family protein</fullName>
    </submittedName>
</protein>
<keyword evidence="4" id="KW-0378">Hydrolase</keyword>
<feature type="domain" description="CAAX prenyl protease 2/Lysostaphin resistance protein A-like" evidence="3">
    <location>
        <begin position="124"/>
        <end position="211"/>
    </location>
</feature>
<comment type="caution">
    <text evidence="4">The sequence shown here is derived from an EMBL/GenBank/DDBJ whole genome shotgun (WGS) entry which is preliminary data.</text>
</comment>
<dbReference type="GO" id="GO:0006508">
    <property type="term" value="P:proteolysis"/>
    <property type="evidence" value="ECO:0007669"/>
    <property type="project" value="UniProtKB-KW"/>
</dbReference>
<feature type="transmembrane region" description="Helical" evidence="2">
    <location>
        <begin position="202"/>
        <end position="219"/>
    </location>
</feature>
<evidence type="ECO:0000313" key="5">
    <source>
        <dbReference type="Proteomes" id="UP000005388"/>
    </source>
</evidence>
<evidence type="ECO:0000256" key="1">
    <source>
        <dbReference type="ARBA" id="ARBA00009067"/>
    </source>
</evidence>
<keyword evidence="5" id="KW-1185">Reference proteome</keyword>
<feature type="transmembrane region" description="Helical" evidence="2">
    <location>
        <begin position="75"/>
        <end position="100"/>
    </location>
</feature>
<dbReference type="PANTHER" id="PTHR36435">
    <property type="entry name" value="SLR1288 PROTEIN"/>
    <property type="match status" value="1"/>
</dbReference>
<evidence type="ECO:0000313" key="4">
    <source>
        <dbReference type="EMBL" id="EHJ56413.1"/>
    </source>
</evidence>
<comment type="similarity">
    <text evidence="1">Belongs to the UPF0177 family.</text>
</comment>
<dbReference type="Pfam" id="PF02517">
    <property type="entry name" value="Rce1-like"/>
    <property type="match status" value="1"/>
</dbReference>
<feature type="transmembrane region" description="Helical" evidence="2">
    <location>
        <begin position="120"/>
        <end position="137"/>
    </location>
</feature>
<dbReference type="eggNOG" id="COG1266">
    <property type="taxonomic scope" value="Bacteria"/>
</dbReference>
<accession>G5KES7</accession>
<dbReference type="GO" id="GO:0080120">
    <property type="term" value="P:CAAX-box protein maturation"/>
    <property type="evidence" value="ECO:0007669"/>
    <property type="project" value="UniProtKB-ARBA"/>
</dbReference>
<proteinExistence type="inferred from homology"/>
<feature type="transmembrane region" description="Helical" evidence="2">
    <location>
        <begin position="46"/>
        <end position="63"/>
    </location>
</feature>
<dbReference type="InterPro" id="IPR003675">
    <property type="entry name" value="Rce1/LyrA-like_dom"/>
</dbReference>
<reference evidence="4 5" key="1">
    <citation type="journal article" date="2014" name="Int. J. Syst. Evol. Microbiol.">
        <title>Phylogenomics and the dynamic genome evolution of the genus Streptococcus.</title>
        <authorList>
            <consortium name="The Broad Institute Genome Sequencing Platform"/>
            <person name="Richards V.P."/>
            <person name="Palmer S.R."/>
            <person name="Pavinski Bitar P.D."/>
            <person name="Qin X."/>
            <person name="Weinstock G.M."/>
            <person name="Highlander S.K."/>
            <person name="Town C.D."/>
            <person name="Burne R.A."/>
            <person name="Stanhope M.J."/>
        </authorList>
    </citation>
    <scope>NUCLEOTIDE SEQUENCE [LARGE SCALE GENOMIC DNA]</scope>
    <source>
        <strain evidence="4 5">2285-97</strain>
    </source>
</reference>